<evidence type="ECO:0000256" key="6">
    <source>
        <dbReference type="ARBA" id="ARBA00022763"/>
    </source>
</evidence>
<proteinExistence type="inferred from homology"/>
<dbReference type="FunCoup" id="A0A067QST9">
    <property type="interactions" value="1319"/>
</dbReference>
<evidence type="ECO:0000313" key="15">
    <source>
        <dbReference type="EMBL" id="KDR12930.1"/>
    </source>
</evidence>
<dbReference type="InParanoid" id="A0A067QST9"/>
<dbReference type="OMA" id="MCHDHFY"/>
<dbReference type="SUPFAM" id="SSF75553">
    <property type="entry name" value="Smc hinge domain"/>
    <property type="match status" value="1"/>
</dbReference>
<dbReference type="GO" id="GO:0030915">
    <property type="term" value="C:Smc5-Smc6 complex"/>
    <property type="evidence" value="ECO:0007669"/>
    <property type="project" value="TreeGrafter"/>
</dbReference>
<feature type="coiled-coil region" evidence="12">
    <location>
        <begin position="448"/>
        <end position="489"/>
    </location>
</feature>
<protein>
    <submittedName>
        <fullName evidence="15">Structural maintenance of chromosomes protein 6</fullName>
    </submittedName>
</protein>
<keyword evidence="16" id="KW-1185">Reference proteome</keyword>
<evidence type="ECO:0000256" key="10">
    <source>
        <dbReference type="ARBA" id="ARBA00023204"/>
    </source>
</evidence>
<organism evidence="15 16">
    <name type="scientific">Zootermopsis nevadensis</name>
    <name type="common">Dampwood termite</name>
    <dbReference type="NCBI Taxonomy" id="136037"/>
    <lineage>
        <taxon>Eukaryota</taxon>
        <taxon>Metazoa</taxon>
        <taxon>Ecdysozoa</taxon>
        <taxon>Arthropoda</taxon>
        <taxon>Hexapoda</taxon>
        <taxon>Insecta</taxon>
        <taxon>Pterygota</taxon>
        <taxon>Neoptera</taxon>
        <taxon>Polyneoptera</taxon>
        <taxon>Dictyoptera</taxon>
        <taxon>Blattodea</taxon>
        <taxon>Blattoidea</taxon>
        <taxon>Termitoidae</taxon>
        <taxon>Termopsidae</taxon>
        <taxon>Zootermopsis</taxon>
    </lineage>
</organism>
<dbReference type="Gene3D" id="3.40.50.300">
    <property type="entry name" value="P-loop containing nucleotide triphosphate hydrolases"/>
    <property type="match status" value="2"/>
</dbReference>
<evidence type="ECO:0000259" key="14">
    <source>
        <dbReference type="Pfam" id="PF02463"/>
    </source>
</evidence>
<evidence type="ECO:0000256" key="3">
    <source>
        <dbReference type="ARBA" id="ARBA00006793"/>
    </source>
</evidence>
<evidence type="ECO:0000256" key="1">
    <source>
        <dbReference type="ARBA" id="ARBA00004123"/>
    </source>
</evidence>
<dbReference type="eggNOG" id="KOG0250">
    <property type="taxonomic scope" value="Eukaryota"/>
</dbReference>
<dbReference type="AlphaFoldDB" id="A0A067QST9"/>
<evidence type="ECO:0000256" key="4">
    <source>
        <dbReference type="ARBA" id="ARBA00022454"/>
    </source>
</evidence>
<dbReference type="PANTHER" id="PTHR19306">
    <property type="entry name" value="STRUCTURAL MAINTENANCE OF CHROMOSOMES 5,6 SMC5, SMC6"/>
    <property type="match status" value="1"/>
</dbReference>
<dbReference type="GO" id="GO:0051276">
    <property type="term" value="P:chromosome organization"/>
    <property type="evidence" value="ECO:0007669"/>
    <property type="project" value="InterPro"/>
</dbReference>
<evidence type="ECO:0000256" key="9">
    <source>
        <dbReference type="ARBA" id="ARBA00023172"/>
    </source>
</evidence>
<keyword evidence="7" id="KW-0067">ATP-binding</keyword>
<keyword evidence="9" id="KW-0233">DNA recombination</keyword>
<sequence length="1089" mass="125746">MNVSGALREQKRESENSGKPGKRMQESDDVQSISKKLRRDADISFSGCTSNEPKCGIIERIYMRNFMCHSSMEICLNPRINFVVGRNGSGKSAILTALIVGLGGKASSTNRGASLKEFIKKGSNTATIEITLRNTGHYNYKREEYGDRIIVLRSISNSTAQCYYRVKTGQGEVISSKKEELDRIVSAFNIQIENPVTIMNQDTARTFLNSSNSHEKYNLFMKATQLEQIKQTYAESMLDKRTATALLNSRKEAIIVAENKVTELQLKWKKVQSLGNYRKKSLELENELYWAVAVSEEKAADKLEQEIESRRAEYSDLQRGVTKESEQEQMLHLHSKKVDQQISEMKHRFAECEAEYKGSREEVKRTKENYTQKERECKTLELKILRIEANINVLRQEIEKVEENSGGDRVARQQKNRLEIQELEKKLADVAVTLKTNKHHYSQLNSNLEKIKSEEFSLRQELQEQTRKIEQKQTELQALKREKDNSVTLFGAWVPRVSQKIDEAFKQRKFGKMPKGPVGAYIKLKDASWAPALESFLGSFLRSYCVDSARDAQVLMQIFNDVLGKERKPAIITSRFFDKVHNVSKFAVKADGYSSILDSVVVQDTVVCNCLIDQWEVENILLIPTSREACDTMSDARRVPLNCKRAVTKKGDLFYPDPNYRMYSGNGSTRAKYFQVSMADAISTAEEDLKAFHFQKKVVEKQFTAIRKQLKANYDEFNVAGSSVRKMSNEEHSLQLKLTKLKDMDEPNLNSIDTLTAELEEYETQYADKCKQRDTLEAECQLLKDEMDKADLKSSQIRDTIKDMQTEECPLLAKRETMLSDLREILSKKKFQEEKCNEFHKKILQLQTQLHSQQERAKKAVNDAAKICPRIDTERIPVVVEKELNECKKYMESVEEHTGKHEEICVSYHERKTKYEQIVEDMKNLEQGLTYLEDMIKIRENTFNTIRRLIGLRVQHMFQSLLYRRRYTGAIVIDHQKQTLNVKVSPSKECRSVGDTMTLSGGERSYATVSFIMALWDAIDPPFYFLDEFDVFMDKVNRRVTMDLLLQHSRLKTNYQFVFLTPQDTYTIQSDEDVTIHRLQDPCRGNNTQ</sequence>
<keyword evidence="8 12" id="KW-0175">Coiled coil</keyword>
<dbReference type="STRING" id="136037.A0A067QST9"/>
<keyword evidence="11" id="KW-0539">Nucleus</keyword>
<evidence type="ECO:0000256" key="2">
    <source>
        <dbReference type="ARBA" id="ARBA00004286"/>
    </source>
</evidence>
<reference evidence="15 16" key="1">
    <citation type="journal article" date="2014" name="Nat. Commun.">
        <title>Molecular traces of alternative social organization in a termite genome.</title>
        <authorList>
            <person name="Terrapon N."/>
            <person name="Li C."/>
            <person name="Robertson H.M."/>
            <person name="Ji L."/>
            <person name="Meng X."/>
            <person name="Booth W."/>
            <person name="Chen Z."/>
            <person name="Childers C.P."/>
            <person name="Glastad K.M."/>
            <person name="Gokhale K."/>
            <person name="Gowin J."/>
            <person name="Gronenberg W."/>
            <person name="Hermansen R.A."/>
            <person name="Hu H."/>
            <person name="Hunt B.G."/>
            <person name="Huylmans A.K."/>
            <person name="Khalil S.M."/>
            <person name="Mitchell R.D."/>
            <person name="Munoz-Torres M.C."/>
            <person name="Mustard J.A."/>
            <person name="Pan H."/>
            <person name="Reese J.T."/>
            <person name="Scharf M.E."/>
            <person name="Sun F."/>
            <person name="Vogel H."/>
            <person name="Xiao J."/>
            <person name="Yang W."/>
            <person name="Yang Z."/>
            <person name="Yang Z."/>
            <person name="Zhou J."/>
            <person name="Zhu J."/>
            <person name="Brent C.S."/>
            <person name="Elsik C.G."/>
            <person name="Goodisman M.A."/>
            <person name="Liberles D.A."/>
            <person name="Roe R.M."/>
            <person name="Vargo E.L."/>
            <person name="Vilcinskas A."/>
            <person name="Wang J."/>
            <person name="Bornberg-Bauer E."/>
            <person name="Korb J."/>
            <person name="Zhang G."/>
            <person name="Liebig J."/>
        </authorList>
    </citation>
    <scope>NUCLEOTIDE SEQUENCE [LARGE SCALE GENOMIC DNA]</scope>
    <source>
        <tissue evidence="15">Whole organism</tissue>
    </source>
</reference>
<evidence type="ECO:0000256" key="12">
    <source>
        <dbReference type="SAM" id="Coils"/>
    </source>
</evidence>
<keyword evidence="4" id="KW-0158">Chromosome</keyword>
<name>A0A067QST9_ZOONE</name>
<feature type="domain" description="RecF/RecN/SMC N-terminal" evidence="14">
    <location>
        <begin position="58"/>
        <end position="1077"/>
    </location>
</feature>
<dbReference type="GO" id="GO:0005524">
    <property type="term" value="F:ATP binding"/>
    <property type="evidence" value="ECO:0007669"/>
    <property type="project" value="UniProtKB-KW"/>
</dbReference>
<dbReference type="Proteomes" id="UP000027135">
    <property type="component" value="Unassembled WGS sequence"/>
</dbReference>
<dbReference type="InterPro" id="IPR027417">
    <property type="entry name" value="P-loop_NTPase"/>
</dbReference>
<evidence type="ECO:0000256" key="13">
    <source>
        <dbReference type="SAM" id="MobiDB-lite"/>
    </source>
</evidence>
<feature type="coiled-coil region" evidence="12">
    <location>
        <begin position="752"/>
        <end position="793"/>
    </location>
</feature>
<keyword evidence="5" id="KW-0547">Nucleotide-binding</keyword>
<evidence type="ECO:0000256" key="7">
    <source>
        <dbReference type="ARBA" id="ARBA00022840"/>
    </source>
</evidence>
<dbReference type="GO" id="GO:0035861">
    <property type="term" value="C:site of double-strand break"/>
    <property type="evidence" value="ECO:0007669"/>
    <property type="project" value="TreeGrafter"/>
</dbReference>
<dbReference type="GO" id="GO:0003684">
    <property type="term" value="F:damaged DNA binding"/>
    <property type="evidence" value="ECO:0007669"/>
    <property type="project" value="TreeGrafter"/>
</dbReference>
<accession>A0A067QST9</accession>
<dbReference type="GO" id="GO:0005634">
    <property type="term" value="C:nucleus"/>
    <property type="evidence" value="ECO:0007669"/>
    <property type="project" value="UniProtKB-SubCell"/>
</dbReference>
<evidence type="ECO:0000256" key="8">
    <source>
        <dbReference type="ARBA" id="ARBA00023054"/>
    </source>
</evidence>
<dbReference type="Pfam" id="PF02463">
    <property type="entry name" value="SMC_N"/>
    <property type="match status" value="1"/>
</dbReference>
<evidence type="ECO:0000256" key="11">
    <source>
        <dbReference type="ARBA" id="ARBA00023242"/>
    </source>
</evidence>
<keyword evidence="6" id="KW-0227">DNA damage</keyword>
<evidence type="ECO:0000256" key="5">
    <source>
        <dbReference type="ARBA" id="ARBA00022741"/>
    </source>
</evidence>
<feature type="region of interest" description="Disordered" evidence="13">
    <location>
        <begin position="1"/>
        <end position="33"/>
    </location>
</feature>
<dbReference type="GO" id="GO:0003697">
    <property type="term" value="F:single-stranded DNA binding"/>
    <property type="evidence" value="ECO:0007669"/>
    <property type="project" value="TreeGrafter"/>
</dbReference>
<dbReference type="SUPFAM" id="SSF52540">
    <property type="entry name" value="P-loop containing nucleoside triphosphate hydrolases"/>
    <property type="match status" value="2"/>
</dbReference>
<gene>
    <name evidence="15" type="ORF">L798_12886</name>
</gene>
<dbReference type="InterPro" id="IPR003395">
    <property type="entry name" value="RecF/RecN/SMC_N"/>
</dbReference>
<dbReference type="InterPro" id="IPR036277">
    <property type="entry name" value="SMC_hinge_sf"/>
</dbReference>
<comment type="similarity">
    <text evidence="3">Belongs to the SMC family. SMC6 subfamily.</text>
</comment>
<dbReference type="Gene3D" id="1.10.287.1490">
    <property type="match status" value="1"/>
</dbReference>
<dbReference type="GO" id="GO:0000724">
    <property type="term" value="P:double-strand break repair via homologous recombination"/>
    <property type="evidence" value="ECO:0007669"/>
    <property type="project" value="TreeGrafter"/>
</dbReference>
<dbReference type="EMBL" id="KK852981">
    <property type="protein sequence ID" value="KDR12930.1"/>
    <property type="molecule type" value="Genomic_DNA"/>
</dbReference>
<comment type="subcellular location">
    <subcellularLocation>
        <location evidence="2">Chromosome</location>
    </subcellularLocation>
    <subcellularLocation>
        <location evidence="1">Nucleus</location>
    </subcellularLocation>
</comment>
<dbReference type="PANTHER" id="PTHR19306:SF6">
    <property type="entry name" value="STRUCTURAL MAINTENANCE OF CHROMOSOMES PROTEIN 6"/>
    <property type="match status" value="1"/>
</dbReference>
<evidence type="ECO:0000313" key="16">
    <source>
        <dbReference type="Proteomes" id="UP000027135"/>
    </source>
</evidence>
<feature type="coiled-coil region" evidence="12">
    <location>
        <begin position="293"/>
        <end position="404"/>
    </location>
</feature>
<keyword evidence="10" id="KW-0234">DNA repair</keyword>